<dbReference type="AlphaFoldDB" id="A0A645JFL0"/>
<evidence type="ECO:0000259" key="1">
    <source>
        <dbReference type="PROSITE" id="PS51819"/>
    </source>
</evidence>
<proteinExistence type="predicted"/>
<comment type="caution">
    <text evidence="2">The sequence shown here is derived from an EMBL/GenBank/DDBJ whole genome shotgun (WGS) entry which is preliminary data.</text>
</comment>
<dbReference type="InterPro" id="IPR029068">
    <property type="entry name" value="Glyas_Bleomycin-R_OHBP_Dase"/>
</dbReference>
<reference evidence="2" key="1">
    <citation type="submission" date="2019-08" db="EMBL/GenBank/DDBJ databases">
        <authorList>
            <person name="Kucharzyk K."/>
            <person name="Murdoch R.W."/>
            <person name="Higgins S."/>
            <person name="Loffler F."/>
        </authorList>
    </citation>
    <scope>NUCLEOTIDE SEQUENCE</scope>
</reference>
<sequence length="67" mass="7708">MRIGAIDHLAFSVGDVDGLYKICKEKGYRLMDECAEEVGSSSYWPKPLKWFIVYGPNEEKIEFCQES</sequence>
<name>A0A645JFL0_9ZZZZ</name>
<gene>
    <name evidence="2" type="ORF">SDC9_209196</name>
</gene>
<feature type="domain" description="VOC" evidence="1">
    <location>
        <begin position="1"/>
        <end position="66"/>
    </location>
</feature>
<organism evidence="2">
    <name type="scientific">bioreactor metagenome</name>
    <dbReference type="NCBI Taxonomy" id="1076179"/>
    <lineage>
        <taxon>unclassified sequences</taxon>
        <taxon>metagenomes</taxon>
        <taxon>ecological metagenomes</taxon>
    </lineage>
</organism>
<dbReference type="InterPro" id="IPR037523">
    <property type="entry name" value="VOC_core"/>
</dbReference>
<protein>
    <recommendedName>
        <fullName evidence="1">VOC domain-containing protein</fullName>
    </recommendedName>
</protein>
<dbReference type="Gene3D" id="3.10.180.10">
    <property type="entry name" value="2,3-Dihydroxybiphenyl 1,2-Dioxygenase, domain 1"/>
    <property type="match status" value="1"/>
</dbReference>
<evidence type="ECO:0000313" key="2">
    <source>
        <dbReference type="EMBL" id="MPN61459.1"/>
    </source>
</evidence>
<dbReference type="PROSITE" id="PS51819">
    <property type="entry name" value="VOC"/>
    <property type="match status" value="1"/>
</dbReference>
<accession>A0A645JFL0</accession>
<dbReference type="SUPFAM" id="SSF54593">
    <property type="entry name" value="Glyoxalase/Bleomycin resistance protein/Dihydroxybiphenyl dioxygenase"/>
    <property type="match status" value="1"/>
</dbReference>
<dbReference type="EMBL" id="VSSQ01138109">
    <property type="protein sequence ID" value="MPN61459.1"/>
    <property type="molecule type" value="Genomic_DNA"/>
</dbReference>